<dbReference type="RefSeq" id="WP_145057668.1">
    <property type="nucleotide sequence ID" value="NZ_CP036263.1"/>
</dbReference>
<name>A0A517MR57_9BACT</name>
<reference evidence="2 3" key="1">
    <citation type="submission" date="2019-02" db="EMBL/GenBank/DDBJ databases">
        <title>Deep-cultivation of Planctomycetes and their phenomic and genomic characterization uncovers novel biology.</title>
        <authorList>
            <person name="Wiegand S."/>
            <person name="Jogler M."/>
            <person name="Boedeker C."/>
            <person name="Pinto D."/>
            <person name="Vollmers J."/>
            <person name="Rivas-Marin E."/>
            <person name="Kohn T."/>
            <person name="Peeters S.H."/>
            <person name="Heuer A."/>
            <person name="Rast P."/>
            <person name="Oberbeckmann S."/>
            <person name="Bunk B."/>
            <person name="Jeske O."/>
            <person name="Meyerdierks A."/>
            <person name="Storesund J.E."/>
            <person name="Kallscheuer N."/>
            <person name="Luecker S."/>
            <person name="Lage O.M."/>
            <person name="Pohl T."/>
            <person name="Merkel B.J."/>
            <person name="Hornburger P."/>
            <person name="Mueller R.-W."/>
            <person name="Bruemmer F."/>
            <person name="Labrenz M."/>
            <person name="Spormann A.M."/>
            <person name="Op den Camp H."/>
            <person name="Overmann J."/>
            <person name="Amann R."/>
            <person name="Jetten M.S.M."/>
            <person name="Mascher T."/>
            <person name="Medema M.H."/>
            <person name="Devos D.P."/>
            <person name="Kaster A.-K."/>
            <person name="Ovreas L."/>
            <person name="Rohde M."/>
            <person name="Galperin M.Y."/>
            <person name="Jogler C."/>
        </authorList>
    </citation>
    <scope>NUCLEOTIDE SEQUENCE [LARGE SCALE GENOMIC DNA]</scope>
    <source>
        <strain evidence="2 3">HG15A2</strain>
    </source>
</reference>
<evidence type="ECO:0000313" key="3">
    <source>
        <dbReference type="Proteomes" id="UP000319852"/>
    </source>
</evidence>
<protein>
    <submittedName>
        <fullName evidence="2">Uncharacterized protein</fullName>
    </submittedName>
</protein>
<dbReference type="KEGG" id="amob:HG15A2_06160"/>
<dbReference type="EMBL" id="CP036263">
    <property type="protein sequence ID" value="QDS97355.1"/>
    <property type="molecule type" value="Genomic_DNA"/>
</dbReference>
<dbReference type="Proteomes" id="UP000319852">
    <property type="component" value="Chromosome"/>
</dbReference>
<evidence type="ECO:0000313" key="2">
    <source>
        <dbReference type="EMBL" id="QDS97355.1"/>
    </source>
</evidence>
<proteinExistence type="predicted"/>
<feature type="compositionally biased region" description="Low complexity" evidence="1">
    <location>
        <begin position="234"/>
        <end position="249"/>
    </location>
</feature>
<gene>
    <name evidence="2" type="ORF">HG15A2_06160</name>
</gene>
<keyword evidence="3" id="KW-1185">Reference proteome</keyword>
<accession>A0A517MR57</accession>
<evidence type="ECO:0000256" key="1">
    <source>
        <dbReference type="SAM" id="MobiDB-lite"/>
    </source>
</evidence>
<sequence length="249" mass="27283">MLLFIPNQRLIPLLLISLVTIAGCGFSIERVKPAVTVTRDITHYESPEDCYEAMTAAASRHDFEAALDCMTIETQQQLGGFLLYQARLSRFLADNAMFRGDARAADMRKAIEGVDEVFAAHNIDDRTLKYLPPFTEQTLTDGEAMRKLGKQIKELHGFTSSMLTLIAKLNPGAAPLSVLDGELTMDAIDEDAPEVATGVIVAEAKSEPVEFRRVEGGWQIVLEVGNMTSKRALSKPSTSPKSTSPRGRP</sequence>
<organism evidence="2 3">
    <name type="scientific">Adhaeretor mobilis</name>
    <dbReference type="NCBI Taxonomy" id="1930276"/>
    <lineage>
        <taxon>Bacteria</taxon>
        <taxon>Pseudomonadati</taxon>
        <taxon>Planctomycetota</taxon>
        <taxon>Planctomycetia</taxon>
        <taxon>Pirellulales</taxon>
        <taxon>Lacipirellulaceae</taxon>
        <taxon>Adhaeretor</taxon>
    </lineage>
</organism>
<dbReference type="AlphaFoldDB" id="A0A517MR57"/>
<feature type="region of interest" description="Disordered" evidence="1">
    <location>
        <begin position="229"/>
        <end position="249"/>
    </location>
</feature>